<dbReference type="Proteomes" id="UP001500368">
    <property type="component" value="Unassembled WGS sequence"/>
</dbReference>
<organism evidence="3 4">
    <name type="scientific">Nesterenkonia rhizosphaerae</name>
    <dbReference type="NCBI Taxonomy" id="1348272"/>
    <lineage>
        <taxon>Bacteria</taxon>
        <taxon>Bacillati</taxon>
        <taxon>Actinomycetota</taxon>
        <taxon>Actinomycetes</taxon>
        <taxon>Micrococcales</taxon>
        <taxon>Micrococcaceae</taxon>
        <taxon>Nesterenkonia</taxon>
    </lineage>
</organism>
<dbReference type="InterPro" id="IPR049730">
    <property type="entry name" value="SNF2/RAD54-like_C"/>
</dbReference>
<sequence>MTVKTFGSITHHLDPAKRINYWTIEAQPDVMMRLKRIFPRVQASHIGSITIKDSEEVCRDLEWVIDRWPMIISAEDLSYLRHGAQAHRETGEQVTQILAGKAAHAELPMKPAREPRAYQKIAHDMVEATGSLLLADELGLGKSMQGLLPLSDPQNRPMLAVVLNGLQKQWLGELKKTFPDLTGVEATKSKPYDLSVDGVEPDLIVMNYAKLAGWADHLAGKVSSVVFDEVQELRRDNSQKHHAATQVAHHARRVIGLSATPVYNFGGEMYSILSVLNPGVVGDRTEFSREWCSNPHGMDRKTRITDPAAFRRWMTDQGVFLRRTREEVGIQMPPLSVQEYPVDVDDQRWQELLETSDVAKIAELILSDNVSHQERWRASGDFDWKMRHATGVAKAPGVAAVARLILESEEKIILAGWHREVWRIWQEALAEYHPVLYTGTESTAAKHRSFQQFVEGDSRVLMLSLRSGAGLDGLQGVCNVALFGELDWSPGVHKQLLGRLHRPGQTSPVTGYFCVSDYGADPIMMDALDVKRIESELLVNGPEAADAGTETGTTPNQLRKLAQTVAKQ</sequence>
<dbReference type="SUPFAM" id="SSF52540">
    <property type="entry name" value="P-loop containing nucleoside triphosphate hydrolases"/>
    <property type="match status" value="2"/>
</dbReference>
<evidence type="ECO:0000256" key="1">
    <source>
        <dbReference type="ARBA" id="ARBA00022801"/>
    </source>
</evidence>
<dbReference type="CDD" id="cd18793">
    <property type="entry name" value="SF2_C_SNF"/>
    <property type="match status" value="1"/>
</dbReference>
<dbReference type="Pfam" id="PF00176">
    <property type="entry name" value="SNF2-rel_dom"/>
    <property type="match status" value="1"/>
</dbReference>
<evidence type="ECO:0000259" key="2">
    <source>
        <dbReference type="PROSITE" id="PS51192"/>
    </source>
</evidence>
<reference evidence="4" key="1">
    <citation type="journal article" date="2019" name="Int. J. Syst. Evol. Microbiol.">
        <title>The Global Catalogue of Microorganisms (GCM) 10K type strain sequencing project: providing services to taxonomists for standard genome sequencing and annotation.</title>
        <authorList>
            <consortium name="The Broad Institute Genomics Platform"/>
            <consortium name="The Broad Institute Genome Sequencing Center for Infectious Disease"/>
            <person name="Wu L."/>
            <person name="Ma J."/>
        </authorList>
    </citation>
    <scope>NUCLEOTIDE SEQUENCE [LARGE SCALE GENOMIC DNA]</scope>
    <source>
        <strain evidence="4">JCM 19129</strain>
    </source>
</reference>
<comment type="caution">
    <text evidence="3">The sequence shown here is derived from an EMBL/GenBank/DDBJ whole genome shotgun (WGS) entry which is preliminary data.</text>
</comment>
<dbReference type="PROSITE" id="PS51192">
    <property type="entry name" value="HELICASE_ATP_BIND_1"/>
    <property type="match status" value="1"/>
</dbReference>
<name>A0ABP9G6G8_9MICC</name>
<proteinExistence type="predicted"/>
<dbReference type="InterPro" id="IPR014001">
    <property type="entry name" value="Helicase_ATP-bd"/>
</dbReference>
<dbReference type="InterPro" id="IPR000330">
    <property type="entry name" value="SNF2_N"/>
</dbReference>
<dbReference type="SMART" id="SM00487">
    <property type="entry name" value="DEXDc"/>
    <property type="match status" value="1"/>
</dbReference>
<keyword evidence="4" id="KW-1185">Reference proteome</keyword>
<dbReference type="InterPro" id="IPR027417">
    <property type="entry name" value="P-loop_NTPase"/>
</dbReference>
<dbReference type="PANTHER" id="PTHR45766">
    <property type="entry name" value="DNA ANNEALING HELICASE AND ENDONUCLEASE ZRANB3 FAMILY MEMBER"/>
    <property type="match status" value="1"/>
</dbReference>
<accession>A0ABP9G6G8</accession>
<dbReference type="InterPro" id="IPR038718">
    <property type="entry name" value="SNF2-like_sf"/>
</dbReference>
<feature type="domain" description="Helicase ATP-binding" evidence="2">
    <location>
        <begin position="123"/>
        <end position="279"/>
    </location>
</feature>
<dbReference type="PANTHER" id="PTHR45766:SF6">
    <property type="entry name" value="SWI_SNF-RELATED MATRIX-ASSOCIATED ACTIN-DEPENDENT REGULATOR OF CHROMATIN SUBFAMILY A-LIKE PROTEIN 1"/>
    <property type="match status" value="1"/>
</dbReference>
<dbReference type="RefSeq" id="WP_345477992.1">
    <property type="nucleotide sequence ID" value="NZ_BAABLW010000007.1"/>
</dbReference>
<evidence type="ECO:0000313" key="4">
    <source>
        <dbReference type="Proteomes" id="UP001500368"/>
    </source>
</evidence>
<keyword evidence="1" id="KW-0378">Hydrolase</keyword>
<gene>
    <name evidence="3" type="ORF">GCM10025790_21340</name>
</gene>
<protein>
    <recommendedName>
        <fullName evidence="2">Helicase ATP-binding domain-containing protein</fullName>
    </recommendedName>
</protein>
<dbReference type="Gene3D" id="3.40.50.300">
    <property type="entry name" value="P-loop containing nucleotide triphosphate hydrolases"/>
    <property type="match status" value="1"/>
</dbReference>
<dbReference type="Gene3D" id="3.40.50.10810">
    <property type="entry name" value="Tandem AAA-ATPase domain"/>
    <property type="match status" value="1"/>
</dbReference>
<dbReference type="EMBL" id="BAABLW010000007">
    <property type="protein sequence ID" value="GAA4923895.1"/>
    <property type="molecule type" value="Genomic_DNA"/>
</dbReference>
<evidence type="ECO:0000313" key="3">
    <source>
        <dbReference type="EMBL" id="GAA4923895.1"/>
    </source>
</evidence>